<evidence type="ECO:0000313" key="3">
    <source>
        <dbReference type="Proteomes" id="UP001243330"/>
    </source>
</evidence>
<dbReference type="EMBL" id="JAQOWY010000286">
    <property type="protein sequence ID" value="KAK1845065.1"/>
    <property type="molecule type" value="Genomic_DNA"/>
</dbReference>
<feature type="chain" id="PRO_5042174780" description="Secreted protein" evidence="1">
    <location>
        <begin position="25"/>
        <end position="65"/>
    </location>
</feature>
<evidence type="ECO:0008006" key="4">
    <source>
        <dbReference type="Google" id="ProtNLM"/>
    </source>
</evidence>
<sequence>MPSPSLFQALPLFFCACFKGLFWAPETEEPPWTRLHAPSPSSPRLLGDRHDIQPGASRLLVPLRR</sequence>
<dbReference type="Proteomes" id="UP001243330">
    <property type="component" value="Unassembled WGS sequence"/>
</dbReference>
<evidence type="ECO:0000256" key="1">
    <source>
        <dbReference type="SAM" id="SignalP"/>
    </source>
</evidence>
<keyword evidence="3" id="KW-1185">Reference proteome</keyword>
<proteinExistence type="predicted"/>
<evidence type="ECO:0000313" key="2">
    <source>
        <dbReference type="EMBL" id="KAK1845065.1"/>
    </source>
</evidence>
<organism evidence="2 3">
    <name type="scientific">Colletotrichum chrysophilum</name>
    <dbReference type="NCBI Taxonomy" id="1836956"/>
    <lineage>
        <taxon>Eukaryota</taxon>
        <taxon>Fungi</taxon>
        <taxon>Dikarya</taxon>
        <taxon>Ascomycota</taxon>
        <taxon>Pezizomycotina</taxon>
        <taxon>Sordariomycetes</taxon>
        <taxon>Hypocreomycetidae</taxon>
        <taxon>Glomerellales</taxon>
        <taxon>Glomerellaceae</taxon>
        <taxon>Colletotrichum</taxon>
        <taxon>Colletotrichum gloeosporioides species complex</taxon>
    </lineage>
</organism>
<feature type="signal peptide" evidence="1">
    <location>
        <begin position="1"/>
        <end position="24"/>
    </location>
</feature>
<keyword evidence="1" id="KW-0732">Signal</keyword>
<comment type="caution">
    <text evidence="2">The sequence shown here is derived from an EMBL/GenBank/DDBJ whole genome shotgun (WGS) entry which is preliminary data.</text>
</comment>
<dbReference type="AlphaFoldDB" id="A0AAD9ADP2"/>
<accession>A0AAD9ADP2</accession>
<reference evidence="2" key="1">
    <citation type="submission" date="2023-01" db="EMBL/GenBank/DDBJ databases">
        <title>Colletotrichum chrysophilum M932 genome sequence.</title>
        <authorList>
            <person name="Baroncelli R."/>
        </authorList>
    </citation>
    <scope>NUCLEOTIDE SEQUENCE</scope>
    <source>
        <strain evidence="2">M932</strain>
    </source>
</reference>
<protein>
    <recommendedName>
        <fullName evidence="4">Secreted protein</fullName>
    </recommendedName>
</protein>
<name>A0AAD9ADP2_9PEZI</name>
<gene>
    <name evidence="2" type="ORF">CCHR01_12284</name>
</gene>